<name>A0A5N6TPW2_ASPAV</name>
<dbReference type="Proteomes" id="UP000325780">
    <property type="component" value="Unassembled WGS sequence"/>
</dbReference>
<accession>A0A5N6TPW2</accession>
<evidence type="ECO:0000313" key="2">
    <source>
        <dbReference type="EMBL" id="KAE8148365.1"/>
    </source>
</evidence>
<keyword evidence="1" id="KW-1133">Transmembrane helix</keyword>
<keyword evidence="3" id="KW-1185">Reference proteome</keyword>
<gene>
    <name evidence="2" type="ORF">BDV25DRAFT_158390</name>
</gene>
<evidence type="ECO:0000256" key="1">
    <source>
        <dbReference type="SAM" id="Phobius"/>
    </source>
</evidence>
<protein>
    <submittedName>
        <fullName evidence="2">Uncharacterized protein</fullName>
    </submittedName>
</protein>
<keyword evidence="1" id="KW-0812">Transmembrane</keyword>
<dbReference type="AlphaFoldDB" id="A0A5N6TPW2"/>
<sequence>MAIPTNPYAVKLLEIAYDNRQQTRITGDRLSFPFFCLLLPIPTLQLSASIVLF</sequence>
<dbReference type="EMBL" id="ML742163">
    <property type="protein sequence ID" value="KAE8148365.1"/>
    <property type="molecule type" value="Genomic_DNA"/>
</dbReference>
<reference evidence="2 3" key="1">
    <citation type="submission" date="2019-04" db="EMBL/GenBank/DDBJ databases">
        <title>Friends and foes A comparative genomics study of 23 Aspergillus species from section Flavi.</title>
        <authorList>
            <consortium name="DOE Joint Genome Institute"/>
            <person name="Kjaerbolling I."/>
            <person name="Vesth T."/>
            <person name="Frisvad J.C."/>
            <person name="Nybo J.L."/>
            <person name="Theobald S."/>
            <person name="Kildgaard S."/>
            <person name="Isbrandt T."/>
            <person name="Kuo A."/>
            <person name="Sato A."/>
            <person name="Lyhne E.K."/>
            <person name="Kogle M.E."/>
            <person name="Wiebenga A."/>
            <person name="Kun R.S."/>
            <person name="Lubbers R.J."/>
            <person name="Makela M.R."/>
            <person name="Barry K."/>
            <person name="Chovatia M."/>
            <person name="Clum A."/>
            <person name="Daum C."/>
            <person name="Haridas S."/>
            <person name="He G."/>
            <person name="LaButti K."/>
            <person name="Lipzen A."/>
            <person name="Mondo S."/>
            <person name="Riley R."/>
            <person name="Salamov A."/>
            <person name="Simmons B.A."/>
            <person name="Magnuson J.K."/>
            <person name="Henrissat B."/>
            <person name="Mortensen U.H."/>
            <person name="Larsen T.O."/>
            <person name="Devries R.P."/>
            <person name="Grigoriev I.V."/>
            <person name="Machida M."/>
            <person name="Baker S.E."/>
            <person name="Andersen M.R."/>
        </authorList>
    </citation>
    <scope>NUCLEOTIDE SEQUENCE [LARGE SCALE GENOMIC DNA]</scope>
    <source>
        <strain evidence="2 3">IBT 18842</strain>
    </source>
</reference>
<organism evidence="2 3">
    <name type="scientific">Aspergillus avenaceus</name>
    <dbReference type="NCBI Taxonomy" id="36643"/>
    <lineage>
        <taxon>Eukaryota</taxon>
        <taxon>Fungi</taxon>
        <taxon>Dikarya</taxon>
        <taxon>Ascomycota</taxon>
        <taxon>Pezizomycotina</taxon>
        <taxon>Eurotiomycetes</taxon>
        <taxon>Eurotiomycetidae</taxon>
        <taxon>Eurotiales</taxon>
        <taxon>Aspergillaceae</taxon>
        <taxon>Aspergillus</taxon>
        <taxon>Aspergillus subgen. Circumdati</taxon>
    </lineage>
</organism>
<feature type="transmembrane region" description="Helical" evidence="1">
    <location>
        <begin position="30"/>
        <end position="52"/>
    </location>
</feature>
<proteinExistence type="predicted"/>
<keyword evidence="1" id="KW-0472">Membrane</keyword>
<evidence type="ECO:0000313" key="3">
    <source>
        <dbReference type="Proteomes" id="UP000325780"/>
    </source>
</evidence>